<proteinExistence type="predicted"/>
<accession>A0ABD2NHP1</accession>
<gene>
    <name evidence="2" type="ORF">HHI36_013251</name>
</gene>
<evidence type="ECO:0000256" key="1">
    <source>
        <dbReference type="SAM" id="Coils"/>
    </source>
</evidence>
<organism evidence="2 3">
    <name type="scientific">Cryptolaemus montrouzieri</name>
    <dbReference type="NCBI Taxonomy" id="559131"/>
    <lineage>
        <taxon>Eukaryota</taxon>
        <taxon>Metazoa</taxon>
        <taxon>Ecdysozoa</taxon>
        <taxon>Arthropoda</taxon>
        <taxon>Hexapoda</taxon>
        <taxon>Insecta</taxon>
        <taxon>Pterygota</taxon>
        <taxon>Neoptera</taxon>
        <taxon>Endopterygota</taxon>
        <taxon>Coleoptera</taxon>
        <taxon>Polyphaga</taxon>
        <taxon>Cucujiformia</taxon>
        <taxon>Coccinelloidea</taxon>
        <taxon>Coccinellidae</taxon>
        <taxon>Scymninae</taxon>
        <taxon>Scymnini</taxon>
        <taxon>Cryptolaemus</taxon>
    </lineage>
</organism>
<evidence type="ECO:0000313" key="2">
    <source>
        <dbReference type="EMBL" id="KAL3277910.1"/>
    </source>
</evidence>
<keyword evidence="3" id="KW-1185">Reference proteome</keyword>
<feature type="non-terminal residue" evidence="2">
    <location>
        <position position="1"/>
    </location>
</feature>
<keyword evidence="1" id="KW-0175">Coiled coil</keyword>
<evidence type="ECO:0000313" key="3">
    <source>
        <dbReference type="Proteomes" id="UP001516400"/>
    </source>
</evidence>
<sequence length="117" mass="13665">LSEANGRKLNQDKHIKRLRDENAKMLREFEEIELLLNDKIRKQEDAIQNLELKLSRKTQTNSSRTQTTISSMLASGYYKSEGTQTDVVFPRIEITEKRKWPAMLKKLVIILSSMLEN</sequence>
<dbReference type="AlphaFoldDB" id="A0ABD2NHP1"/>
<protein>
    <submittedName>
        <fullName evidence="2">Uncharacterized protein</fullName>
    </submittedName>
</protein>
<reference evidence="2 3" key="1">
    <citation type="journal article" date="2021" name="BMC Biol.">
        <title>Horizontally acquired antibacterial genes associated with adaptive radiation of ladybird beetles.</title>
        <authorList>
            <person name="Li H.S."/>
            <person name="Tang X.F."/>
            <person name="Huang Y.H."/>
            <person name="Xu Z.Y."/>
            <person name="Chen M.L."/>
            <person name="Du X.Y."/>
            <person name="Qiu B.Y."/>
            <person name="Chen P.T."/>
            <person name="Zhang W."/>
            <person name="Slipinski A."/>
            <person name="Escalona H.E."/>
            <person name="Waterhouse R.M."/>
            <person name="Zwick A."/>
            <person name="Pang H."/>
        </authorList>
    </citation>
    <scope>NUCLEOTIDE SEQUENCE [LARGE SCALE GENOMIC DNA]</scope>
    <source>
        <strain evidence="2">SYSU2018</strain>
    </source>
</reference>
<name>A0ABD2NHP1_9CUCU</name>
<dbReference type="Proteomes" id="UP001516400">
    <property type="component" value="Unassembled WGS sequence"/>
</dbReference>
<feature type="coiled-coil region" evidence="1">
    <location>
        <begin position="15"/>
        <end position="60"/>
    </location>
</feature>
<comment type="caution">
    <text evidence="2">The sequence shown here is derived from an EMBL/GenBank/DDBJ whole genome shotgun (WGS) entry which is preliminary data.</text>
</comment>
<dbReference type="EMBL" id="JABFTP020000103">
    <property type="protein sequence ID" value="KAL3277910.1"/>
    <property type="molecule type" value="Genomic_DNA"/>
</dbReference>